<sequence>MSLTVQQLVEDATAIEGQLAEATGSQKWELHQQLHRTLEAIKLRGGKVPARLHELDLDLLEEAVEDGFDNVPI</sequence>
<accession>A0A1H8MEA4</accession>
<protein>
    <submittedName>
        <fullName evidence="1">Uncharacterized protein</fullName>
    </submittedName>
</protein>
<dbReference type="OrthoDB" id="7667358at2"/>
<dbReference type="STRING" id="569882.SAMN04490248_10247"/>
<dbReference type="Proteomes" id="UP000198893">
    <property type="component" value="Unassembled WGS sequence"/>
</dbReference>
<dbReference type="AlphaFoldDB" id="A0A1H8MEA4"/>
<gene>
    <name evidence="1" type="ORF">SAMN04490248_10247</name>
</gene>
<dbReference type="RefSeq" id="WP_093114996.1">
    <property type="nucleotide sequence ID" value="NZ_FODS01000002.1"/>
</dbReference>
<proteinExistence type="predicted"/>
<evidence type="ECO:0000313" key="1">
    <source>
        <dbReference type="EMBL" id="SEO15687.1"/>
    </source>
</evidence>
<name>A0A1H8MEA4_9RHOB</name>
<dbReference type="EMBL" id="FODS01000002">
    <property type="protein sequence ID" value="SEO15687.1"/>
    <property type="molecule type" value="Genomic_DNA"/>
</dbReference>
<organism evidence="1 2">
    <name type="scientific">Salinihabitans flavidus</name>
    <dbReference type="NCBI Taxonomy" id="569882"/>
    <lineage>
        <taxon>Bacteria</taxon>
        <taxon>Pseudomonadati</taxon>
        <taxon>Pseudomonadota</taxon>
        <taxon>Alphaproteobacteria</taxon>
        <taxon>Rhodobacterales</taxon>
        <taxon>Roseobacteraceae</taxon>
        <taxon>Salinihabitans</taxon>
    </lineage>
</organism>
<evidence type="ECO:0000313" key="2">
    <source>
        <dbReference type="Proteomes" id="UP000198893"/>
    </source>
</evidence>
<keyword evidence="2" id="KW-1185">Reference proteome</keyword>
<reference evidence="1 2" key="1">
    <citation type="submission" date="2016-10" db="EMBL/GenBank/DDBJ databases">
        <authorList>
            <person name="de Groot N.N."/>
        </authorList>
    </citation>
    <scope>NUCLEOTIDE SEQUENCE [LARGE SCALE GENOMIC DNA]</scope>
    <source>
        <strain evidence="1 2">DSM 27842</strain>
    </source>
</reference>